<reference evidence="1 2" key="1">
    <citation type="submission" date="2019-05" db="EMBL/GenBank/DDBJ databases">
        <authorList>
            <person name="Lee S.D."/>
        </authorList>
    </citation>
    <scope>NUCLEOTIDE SEQUENCE [LARGE SCALE GENOMIC DNA]</scope>
    <source>
        <strain evidence="1 2">YC2-7</strain>
    </source>
</reference>
<organism evidence="1 2">
    <name type="scientific">Antrihabitans stalactiti</name>
    <dbReference type="NCBI Taxonomy" id="2584121"/>
    <lineage>
        <taxon>Bacteria</taxon>
        <taxon>Bacillati</taxon>
        <taxon>Actinomycetota</taxon>
        <taxon>Actinomycetes</taxon>
        <taxon>Mycobacteriales</taxon>
        <taxon>Nocardiaceae</taxon>
        <taxon>Antrihabitans</taxon>
    </lineage>
</organism>
<evidence type="ECO:0000313" key="2">
    <source>
        <dbReference type="Proteomes" id="UP000535543"/>
    </source>
</evidence>
<gene>
    <name evidence="1" type="ORF">FGL95_31125</name>
</gene>
<dbReference type="Proteomes" id="UP000535543">
    <property type="component" value="Unassembled WGS sequence"/>
</dbReference>
<evidence type="ECO:0008006" key="3">
    <source>
        <dbReference type="Google" id="ProtNLM"/>
    </source>
</evidence>
<name>A0A848KNF4_9NOCA</name>
<proteinExistence type="predicted"/>
<dbReference type="AlphaFoldDB" id="A0A848KNF4"/>
<evidence type="ECO:0000313" key="1">
    <source>
        <dbReference type="EMBL" id="NMN99478.1"/>
    </source>
</evidence>
<sequence length="254" mass="27806">MTSDGEPSIDANVLVPTATAQGVAPAPVAIVVNNLSPQFLWSAQHFARLCAKRENKMVRQGIDNPDRRLQALAIAAILNSAMFLESLVNELFLEAVAAQSATQLSGRLELLGTDATRLLADDWNSNEGAGNHDNIFDKFHKALNLTQKGSLDTGNSTYGRAKMLIKLRSDLVHSKPAPESVGPKRTPKGAMEKKYPGIRLNRQNIGPFWPHKLLGAGVAQWSCETAEVFANEWLDTLDLPHDYAITLENDFPRP</sequence>
<reference evidence="1 2" key="2">
    <citation type="submission" date="2020-06" db="EMBL/GenBank/DDBJ databases">
        <title>Antribacter stalactiti gen. nov., sp. nov., a new member of the family Nacardiaceae isolated from a cave.</title>
        <authorList>
            <person name="Kim I.S."/>
        </authorList>
    </citation>
    <scope>NUCLEOTIDE SEQUENCE [LARGE SCALE GENOMIC DNA]</scope>
    <source>
        <strain evidence="1 2">YC2-7</strain>
    </source>
</reference>
<dbReference type="EMBL" id="VCQU01000019">
    <property type="protein sequence ID" value="NMN99478.1"/>
    <property type="molecule type" value="Genomic_DNA"/>
</dbReference>
<accession>A0A848KNF4</accession>
<protein>
    <recommendedName>
        <fullName evidence="3">RiboL-PSP-HEPN domain-containing protein</fullName>
    </recommendedName>
</protein>
<comment type="caution">
    <text evidence="1">The sequence shown here is derived from an EMBL/GenBank/DDBJ whole genome shotgun (WGS) entry which is preliminary data.</text>
</comment>
<dbReference type="RefSeq" id="WP_169594795.1">
    <property type="nucleotide sequence ID" value="NZ_VCQU01000019.1"/>
</dbReference>
<keyword evidence="2" id="KW-1185">Reference proteome</keyword>